<gene>
    <name evidence="2" type="ORF">NCTC10254_01509</name>
</gene>
<dbReference type="GO" id="GO:0003676">
    <property type="term" value="F:nucleic acid binding"/>
    <property type="evidence" value="ECO:0007669"/>
    <property type="project" value="InterPro"/>
</dbReference>
<evidence type="ECO:0000313" key="3">
    <source>
        <dbReference type="Proteomes" id="UP000249886"/>
    </source>
</evidence>
<comment type="caution">
    <text evidence="2">The sequence shown here is derived from an EMBL/GenBank/DDBJ whole genome shotgun (WGS) entry which is preliminary data.</text>
</comment>
<keyword evidence="2" id="KW-0255">Endonuclease</keyword>
<dbReference type="Gene3D" id="1.10.30.50">
    <property type="match status" value="1"/>
</dbReference>
<dbReference type="EMBL" id="UARK01000011">
    <property type="protein sequence ID" value="SPW28563.1"/>
    <property type="molecule type" value="Genomic_DNA"/>
</dbReference>
<dbReference type="AlphaFoldDB" id="A0A6H9XGZ2"/>
<evidence type="ECO:0000313" key="2">
    <source>
        <dbReference type="EMBL" id="SPW28563.1"/>
    </source>
</evidence>
<keyword evidence="2" id="KW-0540">Nuclease</keyword>
<dbReference type="CDD" id="cd00085">
    <property type="entry name" value="HNHc"/>
    <property type="match status" value="1"/>
</dbReference>
<dbReference type="GeneID" id="84573632"/>
<dbReference type="InterPro" id="IPR002711">
    <property type="entry name" value="HNH"/>
</dbReference>
<proteinExistence type="predicted"/>
<dbReference type="InterPro" id="IPR003615">
    <property type="entry name" value="HNH_nuc"/>
</dbReference>
<organism evidence="2 3">
    <name type="scientific">Corynebacterium matruchotii</name>
    <dbReference type="NCBI Taxonomy" id="43768"/>
    <lineage>
        <taxon>Bacteria</taxon>
        <taxon>Bacillati</taxon>
        <taxon>Actinomycetota</taxon>
        <taxon>Actinomycetes</taxon>
        <taxon>Mycobacteriales</taxon>
        <taxon>Corynebacteriaceae</taxon>
        <taxon>Corynebacterium</taxon>
    </lineage>
</organism>
<evidence type="ECO:0000259" key="1">
    <source>
        <dbReference type="SMART" id="SM00507"/>
    </source>
</evidence>
<dbReference type="Proteomes" id="UP000249886">
    <property type="component" value="Unassembled WGS sequence"/>
</dbReference>
<keyword evidence="2" id="KW-0378">Hydrolase</keyword>
<name>A0A6H9XGZ2_9CORY</name>
<dbReference type="GO" id="GO:0004519">
    <property type="term" value="F:endonuclease activity"/>
    <property type="evidence" value="ECO:0007669"/>
    <property type="project" value="UniProtKB-KW"/>
</dbReference>
<accession>A0A6H9XGZ2</accession>
<dbReference type="SMART" id="SM00507">
    <property type="entry name" value="HNHc"/>
    <property type="match status" value="1"/>
</dbReference>
<reference evidence="2 3" key="1">
    <citation type="submission" date="2018-06" db="EMBL/GenBank/DDBJ databases">
        <authorList>
            <consortium name="Pathogen Informatics"/>
            <person name="Doyle S."/>
        </authorList>
    </citation>
    <scope>NUCLEOTIDE SEQUENCE [LARGE SCALE GENOMIC DNA]</scope>
    <source>
        <strain evidence="2 3">NCTC10254</strain>
    </source>
</reference>
<dbReference type="RefSeq" id="WP_005522879.1">
    <property type="nucleotide sequence ID" value="NZ_CAUQUT010000004.1"/>
</dbReference>
<feature type="domain" description="HNH nuclease" evidence="1">
    <location>
        <begin position="281"/>
        <end position="333"/>
    </location>
</feature>
<dbReference type="GO" id="GO:0008270">
    <property type="term" value="F:zinc ion binding"/>
    <property type="evidence" value="ECO:0007669"/>
    <property type="project" value="InterPro"/>
</dbReference>
<protein>
    <submittedName>
        <fullName evidence="2">Endonuclease</fullName>
    </submittedName>
</protein>
<sequence length="405" mass="45639">MSSLIDAYARLAPRASELLLTIKEIGINKIELATRLDVSSATASLMISVSKAFTPEELGQGVGLSFEKFRIIATSGKKIANPDINREQFRNDLIEAAHELSVDELKEHIVDKLAALNKGYNRARKWHLRYAATADPDGMSHMLMKMPAEQAEQLRTSLTPEARTLVQQGAAVDEAEGHAKALIRRVLHGYDLTKLEHVEDWEDPNNPRDLRQRPCIIIPDWEHTAHIDGTVVDTNGVVIPIKDLVDRRIAKYGFAVTVYNDANGVMRPHDVLPIKRLADADDRFISILSHLVCQHPDCRVPAVRCEIHHIQSFASGGPTTPENLCPLCRVHNLLNDDKPDEIRHGRVFNDPKTGLTWYEMPDGRIRRNRARSNERGLSAYCARMCKEALTELHRPGWMPPRPPRE</sequence>
<dbReference type="Pfam" id="PF01844">
    <property type="entry name" value="HNH"/>
    <property type="match status" value="1"/>
</dbReference>